<dbReference type="GO" id="GO:0008270">
    <property type="term" value="F:zinc ion binding"/>
    <property type="evidence" value="ECO:0007669"/>
    <property type="project" value="UniProtKB-KW"/>
</dbReference>
<dbReference type="PROSITE" id="PS50158">
    <property type="entry name" value="ZF_CCHC"/>
    <property type="match status" value="1"/>
</dbReference>
<feature type="domain" description="CCHC-type" evidence="3">
    <location>
        <begin position="398"/>
        <end position="412"/>
    </location>
</feature>
<dbReference type="GO" id="GO:0003676">
    <property type="term" value="F:nucleic acid binding"/>
    <property type="evidence" value="ECO:0007669"/>
    <property type="project" value="InterPro"/>
</dbReference>
<keyword evidence="1" id="KW-0479">Metal-binding</keyword>
<dbReference type="PANTHER" id="PTHR45823">
    <property type="entry name" value="T-SNARE COILED-COIL HOMOLOGY DOMAIN-CONTAINING PROTEIN"/>
    <property type="match status" value="1"/>
</dbReference>
<dbReference type="Proteomes" id="UP001219518">
    <property type="component" value="Unassembled WGS sequence"/>
</dbReference>
<dbReference type="PANTHER" id="PTHR45823:SF1">
    <property type="entry name" value="T-SNARE COILED-COIL HOMOLOGY DOMAIN-CONTAINING PROTEIN"/>
    <property type="match status" value="1"/>
</dbReference>
<keyword evidence="1" id="KW-0862">Zinc</keyword>
<dbReference type="EMBL" id="JAHWGI010000981">
    <property type="protein sequence ID" value="KAK3919718.1"/>
    <property type="molecule type" value="Genomic_DNA"/>
</dbReference>
<reference evidence="4" key="2">
    <citation type="journal article" date="2023" name="BMC Genomics">
        <title>Pest status, molecular evolution, and epigenetic factors derived from the genome assembly of Frankliniella fusca, a thysanopteran phytovirus vector.</title>
        <authorList>
            <person name="Catto M.A."/>
            <person name="Labadie P.E."/>
            <person name="Jacobson A.L."/>
            <person name="Kennedy G.G."/>
            <person name="Srinivasan R."/>
            <person name="Hunt B.G."/>
        </authorList>
    </citation>
    <scope>NUCLEOTIDE SEQUENCE</scope>
    <source>
        <strain evidence="4">PL_HMW_Pooled</strain>
    </source>
</reference>
<accession>A0AAE1HEP3</accession>
<keyword evidence="1" id="KW-0863">Zinc-finger</keyword>
<organism evidence="4 5">
    <name type="scientific">Frankliniella fusca</name>
    <dbReference type="NCBI Taxonomy" id="407009"/>
    <lineage>
        <taxon>Eukaryota</taxon>
        <taxon>Metazoa</taxon>
        <taxon>Ecdysozoa</taxon>
        <taxon>Arthropoda</taxon>
        <taxon>Hexapoda</taxon>
        <taxon>Insecta</taxon>
        <taxon>Pterygota</taxon>
        <taxon>Neoptera</taxon>
        <taxon>Paraneoptera</taxon>
        <taxon>Thysanoptera</taxon>
        <taxon>Terebrantia</taxon>
        <taxon>Thripoidea</taxon>
        <taxon>Thripidae</taxon>
        <taxon>Frankliniella</taxon>
    </lineage>
</organism>
<proteinExistence type="predicted"/>
<dbReference type="AlphaFoldDB" id="A0AAE1HEP3"/>
<evidence type="ECO:0000313" key="5">
    <source>
        <dbReference type="Proteomes" id="UP001219518"/>
    </source>
</evidence>
<dbReference type="InterPro" id="IPR001878">
    <property type="entry name" value="Znf_CCHC"/>
</dbReference>
<dbReference type="InterPro" id="IPR036875">
    <property type="entry name" value="Znf_CCHC_sf"/>
</dbReference>
<reference evidence="4" key="1">
    <citation type="submission" date="2021-07" db="EMBL/GenBank/DDBJ databases">
        <authorList>
            <person name="Catto M.A."/>
            <person name="Jacobson A."/>
            <person name="Kennedy G."/>
            <person name="Labadie P."/>
            <person name="Hunt B.G."/>
            <person name="Srinivasan R."/>
        </authorList>
    </citation>
    <scope>NUCLEOTIDE SEQUENCE</scope>
    <source>
        <strain evidence="4">PL_HMW_Pooled</strain>
        <tissue evidence="4">Head</tissue>
    </source>
</reference>
<dbReference type="SUPFAM" id="SSF57756">
    <property type="entry name" value="Retrovirus zinc finger-like domains"/>
    <property type="match status" value="1"/>
</dbReference>
<evidence type="ECO:0000259" key="3">
    <source>
        <dbReference type="PROSITE" id="PS50158"/>
    </source>
</evidence>
<feature type="region of interest" description="Disordered" evidence="2">
    <location>
        <begin position="347"/>
        <end position="388"/>
    </location>
</feature>
<name>A0AAE1HEP3_9NEOP</name>
<evidence type="ECO:0000256" key="2">
    <source>
        <dbReference type="SAM" id="MobiDB-lite"/>
    </source>
</evidence>
<protein>
    <submittedName>
        <fullName evidence="4">Gag-Pol polyprotein</fullName>
    </submittedName>
</protein>
<evidence type="ECO:0000313" key="4">
    <source>
        <dbReference type="EMBL" id="KAK3919718.1"/>
    </source>
</evidence>
<evidence type="ECO:0000256" key="1">
    <source>
        <dbReference type="PROSITE-ProRule" id="PRU00047"/>
    </source>
</evidence>
<gene>
    <name evidence="4" type="ORF">KUF71_008845</name>
</gene>
<sequence>MKTQLCSTASIQSSPHSELYFYSRKSVVVASKKSSSRIVRVLGHVLVKNILVCGRINLTEYDHNKTWSHKWDSVNFTAATMSDRRYRHDRGVHHRGSPDGNRDILARWAEANIALQAHNTDLLQQLSAMQRRAARYVEVPKFDGSRAWCVFEAQFQSVAVENGWSVEEQGRHLLGALEGPAADVVQTLPPNEYLSYARLSDCLRRHFDWARGTAAAALQFEQRIQQPGESLRDFASALLCLARAAYPSWPDHSIQTVCMRSFLSGIGDADVRRTLYLQQPKDLDDAVAAAAAVHVEMVNNLYPVRGAQLAPAEPAAVQSWDCRDVAARCVAAADGASEQLRGELRSRLAPLPAHARTPSTSSGNTSRRRAPTSCSVRSRARSRTPRRDRCEAARRGACFFCGETGHARRSCPHEDRRAAPACPSACLTAGRRPLGAGGDRAELAAVHPEFDLGRLRPADNTQMTAFMAERDGPVRVSCMCRVPLPDSAPPGHELPPARQRRTPTSCACAITPAGGAQRSCTCP</sequence>
<keyword evidence="5" id="KW-1185">Reference proteome</keyword>
<comment type="caution">
    <text evidence="4">The sequence shown here is derived from an EMBL/GenBank/DDBJ whole genome shotgun (WGS) entry which is preliminary data.</text>
</comment>